<proteinExistence type="predicted"/>
<gene>
    <name evidence="1" type="ORF">L6452_17764</name>
</gene>
<comment type="caution">
    <text evidence="1">The sequence shown here is derived from an EMBL/GenBank/DDBJ whole genome shotgun (WGS) entry which is preliminary data.</text>
</comment>
<reference evidence="2" key="1">
    <citation type="journal article" date="2022" name="Mol. Ecol. Resour.">
        <title>The genomes of chicory, endive, great burdock and yacon provide insights into Asteraceae palaeo-polyploidization history and plant inulin production.</title>
        <authorList>
            <person name="Fan W."/>
            <person name="Wang S."/>
            <person name="Wang H."/>
            <person name="Wang A."/>
            <person name="Jiang F."/>
            <person name="Liu H."/>
            <person name="Zhao H."/>
            <person name="Xu D."/>
            <person name="Zhang Y."/>
        </authorList>
    </citation>
    <scope>NUCLEOTIDE SEQUENCE [LARGE SCALE GENOMIC DNA]</scope>
    <source>
        <strain evidence="2">cv. Niubang</strain>
    </source>
</reference>
<evidence type="ECO:0000313" key="1">
    <source>
        <dbReference type="EMBL" id="KAI3729115.1"/>
    </source>
</evidence>
<reference evidence="1 2" key="2">
    <citation type="journal article" date="2022" name="Mol. Ecol. Resour.">
        <title>The genomes of chicory, endive, great burdock and yacon provide insights into Asteraceae paleo-polyploidization history and plant inulin production.</title>
        <authorList>
            <person name="Fan W."/>
            <person name="Wang S."/>
            <person name="Wang H."/>
            <person name="Wang A."/>
            <person name="Jiang F."/>
            <person name="Liu H."/>
            <person name="Zhao H."/>
            <person name="Xu D."/>
            <person name="Zhang Y."/>
        </authorList>
    </citation>
    <scope>NUCLEOTIDE SEQUENCE [LARGE SCALE GENOMIC DNA]</scope>
    <source>
        <strain evidence="2">cv. Niubang</strain>
    </source>
</reference>
<name>A0ACB9C4H6_ARCLA</name>
<protein>
    <submittedName>
        <fullName evidence="1">Uncharacterized protein</fullName>
    </submittedName>
</protein>
<evidence type="ECO:0000313" key="2">
    <source>
        <dbReference type="Proteomes" id="UP001055879"/>
    </source>
</evidence>
<dbReference type="EMBL" id="CM042051">
    <property type="protein sequence ID" value="KAI3729115.1"/>
    <property type="molecule type" value="Genomic_DNA"/>
</dbReference>
<dbReference type="Proteomes" id="UP001055879">
    <property type="component" value="Linkage Group LG05"/>
</dbReference>
<accession>A0ACB9C4H6</accession>
<organism evidence="1 2">
    <name type="scientific">Arctium lappa</name>
    <name type="common">Greater burdock</name>
    <name type="synonym">Lappa major</name>
    <dbReference type="NCBI Taxonomy" id="4217"/>
    <lineage>
        <taxon>Eukaryota</taxon>
        <taxon>Viridiplantae</taxon>
        <taxon>Streptophyta</taxon>
        <taxon>Embryophyta</taxon>
        <taxon>Tracheophyta</taxon>
        <taxon>Spermatophyta</taxon>
        <taxon>Magnoliopsida</taxon>
        <taxon>eudicotyledons</taxon>
        <taxon>Gunneridae</taxon>
        <taxon>Pentapetalae</taxon>
        <taxon>asterids</taxon>
        <taxon>campanulids</taxon>
        <taxon>Asterales</taxon>
        <taxon>Asteraceae</taxon>
        <taxon>Carduoideae</taxon>
        <taxon>Cardueae</taxon>
        <taxon>Arctiinae</taxon>
        <taxon>Arctium</taxon>
    </lineage>
</organism>
<sequence length="171" mass="19601">MNNTTTDESLIEPEKSFSSCNHLLTFPLATISMSSPPTIIHLQPGPDLGLFWLWKPWDGNPSKSSVHESFHADNREPRNPYSKPGTEEPGYPTEDQRTRRDYREPRDQKAYQKTKEPRRQPGNRRPNREKLETPGVPWSDLGEGPRVVIRVSEVLFVLLTGLLKLGSWKIL</sequence>
<keyword evidence="2" id="KW-1185">Reference proteome</keyword>